<dbReference type="Gene3D" id="3.60.15.10">
    <property type="entry name" value="Ribonuclease Z/Hydroxyacylglutathione hydrolase-like"/>
    <property type="match status" value="1"/>
</dbReference>
<dbReference type="PANTHER" id="PTHR30619:SF1">
    <property type="entry name" value="RECOMBINATION PROTEIN 2"/>
    <property type="match status" value="1"/>
</dbReference>
<dbReference type="Pfam" id="PF00753">
    <property type="entry name" value="Lactamase_B"/>
    <property type="match status" value="1"/>
</dbReference>
<dbReference type="RefSeq" id="WP_406764517.1">
    <property type="nucleotide sequence ID" value="NZ_JBJHZY010000001.1"/>
</dbReference>
<feature type="domain" description="Metallo-beta-lactamase" evidence="1">
    <location>
        <begin position="10"/>
        <end position="72"/>
    </location>
</feature>
<protein>
    <submittedName>
        <fullName evidence="2">MBL fold metallo-hydrolase</fullName>
    </submittedName>
</protein>
<accession>A0ABW8TRU1</accession>
<dbReference type="InterPro" id="IPR001279">
    <property type="entry name" value="Metallo-B-lactamas"/>
</dbReference>
<organism evidence="2 3">
    <name type="scientific">Candidatus Clostridium radicumherbarum</name>
    <dbReference type="NCBI Taxonomy" id="3381662"/>
    <lineage>
        <taxon>Bacteria</taxon>
        <taxon>Bacillati</taxon>
        <taxon>Bacillota</taxon>
        <taxon>Clostridia</taxon>
        <taxon>Eubacteriales</taxon>
        <taxon>Clostridiaceae</taxon>
        <taxon>Clostridium</taxon>
    </lineage>
</organism>
<dbReference type="InterPro" id="IPR052159">
    <property type="entry name" value="Competence_DNA_uptake"/>
</dbReference>
<evidence type="ECO:0000259" key="1">
    <source>
        <dbReference type="Pfam" id="PF00753"/>
    </source>
</evidence>
<name>A0ABW8TRU1_9CLOT</name>
<evidence type="ECO:0000313" key="3">
    <source>
        <dbReference type="Proteomes" id="UP001623661"/>
    </source>
</evidence>
<reference evidence="2 3" key="1">
    <citation type="submission" date="2024-11" db="EMBL/GenBank/DDBJ databases">
        <authorList>
            <person name="Heng Y.C."/>
            <person name="Lim A.C.H."/>
            <person name="Lee J.K.Y."/>
            <person name="Kittelmann S."/>
        </authorList>
    </citation>
    <scope>NUCLEOTIDE SEQUENCE [LARGE SCALE GENOMIC DNA]</scope>
    <source>
        <strain evidence="2 3">WILCCON 0202</strain>
    </source>
</reference>
<dbReference type="Proteomes" id="UP001623661">
    <property type="component" value="Unassembled WGS sequence"/>
</dbReference>
<keyword evidence="3" id="KW-1185">Reference proteome</keyword>
<gene>
    <name evidence="2" type="ORF">ACJDUH_07435</name>
</gene>
<dbReference type="InterPro" id="IPR036866">
    <property type="entry name" value="RibonucZ/Hydroxyglut_hydro"/>
</dbReference>
<dbReference type="PANTHER" id="PTHR30619">
    <property type="entry name" value="DNA INTERNALIZATION/COMPETENCE PROTEIN COMEC/REC2"/>
    <property type="match status" value="1"/>
</dbReference>
<comment type="caution">
    <text evidence="2">The sequence shown here is derived from an EMBL/GenBank/DDBJ whole genome shotgun (WGS) entry which is preliminary data.</text>
</comment>
<sequence>MPVEVRVLKAFQGDCIWIRYGEKTFTNIIIDSGPSTFTNKFKELIREIRKKEEIIDLLVFTHIDNDHIGGASKAMIDENVNNNCIKKIWINTPTAICRQFNLKQYENVDHQIPVSTVNQEYSPKIANSLIDIIAKKKIETEQLIMATGRSINIADAEIMVLSPTEKELIELVKEWGKYGMNTPFSSEVYNKVAIDTINDMEINKYDKDKSPYNGSSIAFTFKYKDITLLLLGDAYADTVAQVMGDIYGEEKLVVDLTKLSHHGSSSNSNSKLLDKLICSNYIISTNGANSNPDKRTIARLLKSNDGKQINLFSNYNWWENKNYFTKEDKVKYINPKIINRIELNSKMINVKEGLLIGNECD</sequence>
<evidence type="ECO:0000313" key="2">
    <source>
        <dbReference type="EMBL" id="MFL0267931.1"/>
    </source>
</evidence>
<dbReference type="SUPFAM" id="SSF56281">
    <property type="entry name" value="Metallo-hydrolase/oxidoreductase"/>
    <property type="match status" value="1"/>
</dbReference>
<dbReference type="EMBL" id="JBJHZY010000001">
    <property type="protein sequence ID" value="MFL0267931.1"/>
    <property type="molecule type" value="Genomic_DNA"/>
</dbReference>
<proteinExistence type="predicted"/>